<dbReference type="PROSITE" id="PS50949">
    <property type="entry name" value="HTH_GNTR"/>
    <property type="match status" value="1"/>
</dbReference>
<comment type="caution">
    <text evidence="5">The sequence shown here is derived from an EMBL/GenBank/DDBJ whole genome shotgun (WGS) entry which is preliminary data.</text>
</comment>
<keyword evidence="3" id="KW-0804">Transcription</keyword>
<dbReference type="SMART" id="SM00345">
    <property type="entry name" value="HTH_GNTR"/>
    <property type="match status" value="1"/>
</dbReference>
<keyword evidence="6" id="KW-1185">Reference proteome</keyword>
<dbReference type="CDD" id="cd07377">
    <property type="entry name" value="WHTH_GntR"/>
    <property type="match status" value="1"/>
</dbReference>
<evidence type="ECO:0000256" key="1">
    <source>
        <dbReference type="ARBA" id="ARBA00023015"/>
    </source>
</evidence>
<dbReference type="InterPro" id="IPR008920">
    <property type="entry name" value="TF_FadR/GntR_C"/>
</dbReference>
<evidence type="ECO:0000313" key="6">
    <source>
        <dbReference type="Proteomes" id="UP000661077"/>
    </source>
</evidence>
<protein>
    <submittedName>
        <fullName evidence="5">FadR family transcriptional regulator</fullName>
    </submittedName>
</protein>
<dbReference type="InterPro" id="IPR000524">
    <property type="entry name" value="Tscrpt_reg_HTH_GntR"/>
</dbReference>
<keyword evidence="2" id="KW-0238">DNA-binding</keyword>
<dbReference type="PANTHER" id="PTHR43537">
    <property type="entry name" value="TRANSCRIPTIONAL REGULATOR, GNTR FAMILY"/>
    <property type="match status" value="1"/>
</dbReference>
<evidence type="ECO:0000313" key="5">
    <source>
        <dbReference type="EMBL" id="MBM0106067.1"/>
    </source>
</evidence>
<reference evidence="5 6" key="1">
    <citation type="journal article" date="2021" name="Int. J. Syst. Evol. Microbiol.">
        <title>Steroidobacter gossypii sp. nov., isolated from soil of cotton cropping field.</title>
        <authorList>
            <person name="Huang R."/>
            <person name="Yang S."/>
            <person name="Zhen C."/>
            <person name="Liu W."/>
        </authorList>
    </citation>
    <scope>NUCLEOTIDE SEQUENCE [LARGE SCALE GENOMIC DNA]</scope>
    <source>
        <strain evidence="5 6">S1-65</strain>
    </source>
</reference>
<proteinExistence type="predicted"/>
<gene>
    <name evidence="5" type="ORF">JM946_15140</name>
</gene>
<dbReference type="InterPro" id="IPR036388">
    <property type="entry name" value="WH-like_DNA-bd_sf"/>
</dbReference>
<dbReference type="Gene3D" id="1.20.120.530">
    <property type="entry name" value="GntR ligand-binding domain-like"/>
    <property type="match status" value="1"/>
</dbReference>
<dbReference type="InterPro" id="IPR036390">
    <property type="entry name" value="WH_DNA-bd_sf"/>
</dbReference>
<dbReference type="Proteomes" id="UP000661077">
    <property type="component" value="Unassembled WGS sequence"/>
</dbReference>
<keyword evidence="1" id="KW-0805">Transcription regulation</keyword>
<evidence type="ECO:0000256" key="3">
    <source>
        <dbReference type="ARBA" id="ARBA00023163"/>
    </source>
</evidence>
<dbReference type="Pfam" id="PF00392">
    <property type="entry name" value="GntR"/>
    <property type="match status" value="1"/>
</dbReference>
<accession>A0ABS1WYQ5</accession>
<dbReference type="Pfam" id="PF07729">
    <property type="entry name" value="FCD"/>
    <property type="match status" value="1"/>
</dbReference>
<dbReference type="PRINTS" id="PR00035">
    <property type="entry name" value="HTHGNTR"/>
</dbReference>
<dbReference type="SMART" id="SM00895">
    <property type="entry name" value="FCD"/>
    <property type="match status" value="1"/>
</dbReference>
<dbReference type="PANTHER" id="PTHR43537:SF44">
    <property type="entry name" value="GNTR FAMILY REGULATORY PROTEIN"/>
    <property type="match status" value="1"/>
</dbReference>
<dbReference type="EMBL" id="JAEVLS010000003">
    <property type="protein sequence ID" value="MBM0106067.1"/>
    <property type="molecule type" value="Genomic_DNA"/>
</dbReference>
<sequence>MSIYMTNQGKSVVAVIDTTAAGQRPNLGRNLTHGLLDALGRAIVMGQYDNGSFPTEAELAKQHGVSRSVTREAVKMLTAKGLVSARPRQGTIVEPRSSWNLFDTDVLRWLLNRKFSLDLLVQFNQLRIAIEPEAAALAATLADESELAAIKAGLERMKAAENGADHILEADIAFHVAVLKGSKNPFFAQFQDVVGTALRSSIQFTNRIKGHSASIPDHAAVEQAIAKRQPDKARAAMKKIVSDVLELIDTNEREAKPARTKRK</sequence>
<name>A0ABS1WYQ5_9GAMM</name>
<evidence type="ECO:0000256" key="2">
    <source>
        <dbReference type="ARBA" id="ARBA00023125"/>
    </source>
</evidence>
<dbReference type="Gene3D" id="1.10.10.10">
    <property type="entry name" value="Winged helix-like DNA-binding domain superfamily/Winged helix DNA-binding domain"/>
    <property type="match status" value="1"/>
</dbReference>
<dbReference type="SUPFAM" id="SSF46785">
    <property type="entry name" value="Winged helix' DNA-binding domain"/>
    <property type="match status" value="1"/>
</dbReference>
<dbReference type="SUPFAM" id="SSF48008">
    <property type="entry name" value="GntR ligand-binding domain-like"/>
    <property type="match status" value="1"/>
</dbReference>
<evidence type="ECO:0000259" key="4">
    <source>
        <dbReference type="PROSITE" id="PS50949"/>
    </source>
</evidence>
<dbReference type="InterPro" id="IPR011711">
    <property type="entry name" value="GntR_C"/>
</dbReference>
<organism evidence="5 6">
    <name type="scientific">Steroidobacter gossypii</name>
    <dbReference type="NCBI Taxonomy" id="2805490"/>
    <lineage>
        <taxon>Bacteria</taxon>
        <taxon>Pseudomonadati</taxon>
        <taxon>Pseudomonadota</taxon>
        <taxon>Gammaproteobacteria</taxon>
        <taxon>Steroidobacterales</taxon>
        <taxon>Steroidobacteraceae</taxon>
        <taxon>Steroidobacter</taxon>
    </lineage>
</organism>
<feature type="domain" description="HTH gntR-type" evidence="4">
    <location>
        <begin position="29"/>
        <end position="96"/>
    </location>
</feature>